<sequence>MDDNTAVISRSHDPPLHAVDPPKLHAPGAGSDPRVSKNNVASPSRNDLGKLPTASESLSTMRNGGERSIGGLQTDGTEVMPSESKELLIPRTHASEAGADGSNPNSGSSGTSESELLPTSSEPTIHAEESKTQHEVSSGSNVKQGGNCDDDDAGRTDKTHDDTVQGLQEADSKGISQLDDVSSPPAAAVSSVASQLHGPNMGNRKGKEVVRSVDDNNAVISRSHDPPLHAVDPLRLRASSAGSDPWASRNNAATVFAHQASAGSSSTHNWNGNEFGGEKSIWGESEVFLTPDREKLELLQAVYYALNNPYPGSSGTWERELSPTSSESSGSSEATPSMDCNLPFRDPQDPVLDAPFACSRYGPIQRPGKMPEHGDMPSAQQHLHQGGSLSWANGTASGWGSFQGDGKTFYQSLPIPPYSPAPFDSPQTSSGSTLHARYQYSPYNIPSTSSGSELHPQYQYSSFNNPQTSSGSTLHDQYQYRNDYCHLTIPGPVVTAHGSFPLRALPPANANNWCGGEGSSPQYDNQGGLRWQCPGTRVRPSHRLQSPYNRTTGNLQDPSSIQPTQDPGR</sequence>
<feature type="compositionally biased region" description="Low complexity" evidence="1">
    <location>
        <begin position="322"/>
        <end position="337"/>
    </location>
</feature>
<feature type="region of interest" description="Disordered" evidence="1">
    <location>
        <begin position="1"/>
        <end position="207"/>
    </location>
</feature>
<evidence type="ECO:0000256" key="1">
    <source>
        <dbReference type="SAM" id="MobiDB-lite"/>
    </source>
</evidence>
<feature type="compositionally biased region" description="Polar residues" evidence="1">
    <location>
        <begin position="135"/>
        <end position="144"/>
    </location>
</feature>
<feature type="region of interest" description="Disordered" evidence="1">
    <location>
        <begin position="363"/>
        <end position="390"/>
    </location>
</feature>
<feature type="compositionally biased region" description="Low complexity" evidence="1">
    <location>
        <begin position="181"/>
        <end position="194"/>
    </location>
</feature>
<keyword evidence="3" id="KW-1185">Reference proteome</keyword>
<feature type="region of interest" description="Disordered" evidence="1">
    <location>
        <begin position="535"/>
        <end position="569"/>
    </location>
</feature>
<dbReference type="EMBL" id="JBJKBG010000011">
    <property type="protein sequence ID" value="KAL3715193.1"/>
    <property type="molecule type" value="Genomic_DNA"/>
</dbReference>
<feature type="compositionally biased region" description="Polar residues" evidence="1">
    <location>
        <begin position="378"/>
        <end position="390"/>
    </location>
</feature>
<accession>A0ABD3IKR3</accession>
<organism evidence="2 3">
    <name type="scientific">Eucalyptus globulus</name>
    <name type="common">Tasmanian blue gum</name>
    <dbReference type="NCBI Taxonomy" id="34317"/>
    <lineage>
        <taxon>Eukaryota</taxon>
        <taxon>Viridiplantae</taxon>
        <taxon>Streptophyta</taxon>
        <taxon>Embryophyta</taxon>
        <taxon>Tracheophyta</taxon>
        <taxon>Spermatophyta</taxon>
        <taxon>Magnoliopsida</taxon>
        <taxon>eudicotyledons</taxon>
        <taxon>Gunneridae</taxon>
        <taxon>Pentapetalae</taxon>
        <taxon>rosids</taxon>
        <taxon>malvids</taxon>
        <taxon>Myrtales</taxon>
        <taxon>Myrtaceae</taxon>
        <taxon>Myrtoideae</taxon>
        <taxon>Eucalypteae</taxon>
        <taxon>Eucalyptus</taxon>
    </lineage>
</organism>
<dbReference type="Proteomes" id="UP001634007">
    <property type="component" value="Unassembled WGS sequence"/>
</dbReference>
<reference evidence="2 3" key="1">
    <citation type="submission" date="2024-11" db="EMBL/GenBank/DDBJ databases">
        <title>Chromosome-level genome assembly of Eucalyptus globulus Labill. provides insights into its genome evolution.</title>
        <authorList>
            <person name="Li X."/>
        </authorList>
    </citation>
    <scope>NUCLEOTIDE SEQUENCE [LARGE SCALE GENOMIC DNA]</scope>
    <source>
        <strain evidence="2">CL2024</strain>
        <tissue evidence="2">Fresh tender leaves</tissue>
    </source>
</reference>
<dbReference type="AlphaFoldDB" id="A0ABD3IKR3"/>
<evidence type="ECO:0000313" key="2">
    <source>
        <dbReference type="EMBL" id="KAL3715193.1"/>
    </source>
</evidence>
<name>A0ABD3IKR3_EUCGL</name>
<proteinExistence type="predicted"/>
<gene>
    <name evidence="2" type="ORF">ACJRO7_007002</name>
</gene>
<comment type="caution">
    <text evidence="2">The sequence shown here is derived from an EMBL/GenBank/DDBJ whole genome shotgun (WGS) entry which is preliminary data.</text>
</comment>
<feature type="compositionally biased region" description="Basic and acidic residues" evidence="1">
    <location>
        <begin position="125"/>
        <end position="134"/>
    </location>
</feature>
<feature type="compositionally biased region" description="Low complexity" evidence="1">
    <location>
        <begin position="101"/>
        <end position="124"/>
    </location>
</feature>
<protein>
    <submittedName>
        <fullName evidence="2">Uncharacterized protein</fullName>
    </submittedName>
</protein>
<feature type="compositionally biased region" description="Polar residues" evidence="1">
    <location>
        <begin position="36"/>
        <end position="45"/>
    </location>
</feature>
<evidence type="ECO:0000313" key="3">
    <source>
        <dbReference type="Proteomes" id="UP001634007"/>
    </source>
</evidence>
<feature type="compositionally biased region" description="Basic and acidic residues" evidence="1">
    <location>
        <begin position="10"/>
        <end position="23"/>
    </location>
</feature>
<feature type="compositionally biased region" description="Polar residues" evidence="1">
    <location>
        <begin position="543"/>
        <end position="569"/>
    </location>
</feature>
<feature type="region of interest" description="Disordered" evidence="1">
    <location>
        <begin position="313"/>
        <end position="346"/>
    </location>
</feature>
<feature type="compositionally biased region" description="Basic and acidic residues" evidence="1">
    <location>
        <begin position="153"/>
        <end position="163"/>
    </location>
</feature>